<dbReference type="EMBL" id="BPLR01012923">
    <property type="protein sequence ID" value="GIY57544.1"/>
    <property type="molecule type" value="Genomic_DNA"/>
</dbReference>
<organism evidence="1 2">
    <name type="scientific">Caerostris extrusa</name>
    <name type="common">Bark spider</name>
    <name type="synonym">Caerostris bankana</name>
    <dbReference type="NCBI Taxonomy" id="172846"/>
    <lineage>
        <taxon>Eukaryota</taxon>
        <taxon>Metazoa</taxon>
        <taxon>Ecdysozoa</taxon>
        <taxon>Arthropoda</taxon>
        <taxon>Chelicerata</taxon>
        <taxon>Arachnida</taxon>
        <taxon>Araneae</taxon>
        <taxon>Araneomorphae</taxon>
        <taxon>Entelegynae</taxon>
        <taxon>Araneoidea</taxon>
        <taxon>Araneidae</taxon>
        <taxon>Caerostris</taxon>
    </lineage>
</organism>
<reference evidence="1 2" key="1">
    <citation type="submission" date="2021-06" db="EMBL/GenBank/DDBJ databases">
        <title>Caerostris extrusa draft genome.</title>
        <authorList>
            <person name="Kono N."/>
            <person name="Arakawa K."/>
        </authorList>
    </citation>
    <scope>NUCLEOTIDE SEQUENCE [LARGE SCALE GENOMIC DNA]</scope>
</reference>
<gene>
    <name evidence="1" type="ORF">CEXT_441331</name>
</gene>
<evidence type="ECO:0000313" key="1">
    <source>
        <dbReference type="EMBL" id="GIY57544.1"/>
    </source>
</evidence>
<dbReference type="AlphaFoldDB" id="A0AAV4UIW7"/>
<dbReference type="Proteomes" id="UP001054945">
    <property type="component" value="Unassembled WGS sequence"/>
</dbReference>
<keyword evidence="2" id="KW-1185">Reference proteome</keyword>
<comment type="caution">
    <text evidence="1">The sequence shown here is derived from an EMBL/GenBank/DDBJ whole genome shotgun (WGS) entry which is preliminary data.</text>
</comment>
<proteinExistence type="predicted"/>
<evidence type="ECO:0000313" key="2">
    <source>
        <dbReference type="Proteomes" id="UP001054945"/>
    </source>
</evidence>
<name>A0AAV4UIW7_CAEEX</name>
<sequence>MCAVALLSNELLPFSVLWQHCTFLGYCTEGRLSTHFSTSLLFFFLFINAYPSPPDEELGQPSSARQSNMQHSEYDGFQKVLSQKEIVNVENVQLR</sequence>
<accession>A0AAV4UIW7</accession>
<protein>
    <submittedName>
        <fullName evidence="1">Uncharacterized protein</fullName>
    </submittedName>
</protein>